<evidence type="ECO:0008006" key="3">
    <source>
        <dbReference type="Google" id="ProtNLM"/>
    </source>
</evidence>
<evidence type="ECO:0000313" key="2">
    <source>
        <dbReference type="EMBL" id="PCG70853.1"/>
    </source>
</evidence>
<keyword evidence="1" id="KW-0732">Signal</keyword>
<gene>
    <name evidence="2" type="ORF">B5V51_2517</name>
</gene>
<dbReference type="EMBL" id="NWSH01001565">
    <property type="protein sequence ID" value="PCG70853.1"/>
    <property type="molecule type" value="Genomic_DNA"/>
</dbReference>
<proteinExistence type="predicted"/>
<accession>A0A2A4JHE4</accession>
<feature type="signal peptide" evidence="1">
    <location>
        <begin position="1"/>
        <end position="16"/>
    </location>
</feature>
<organism evidence="2">
    <name type="scientific">Heliothis virescens</name>
    <name type="common">Tobacco budworm moth</name>
    <dbReference type="NCBI Taxonomy" id="7102"/>
    <lineage>
        <taxon>Eukaryota</taxon>
        <taxon>Metazoa</taxon>
        <taxon>Ecdysozoa</taxon>
        <taxon>Arthropoda</taxon>
        <taxon>Hexapoda</taxon>
        <taxon>Insecta</taxon>
        <taxon>Pterygota</taxon>
        <taxon>Neoptera</taxon>
        <taxon>Endopterygota</taxon>
        <taxon>Lepidoptera</taxon>
        <taxon>Glossata</taxon>
        <taxon>Ditrysia</taxon>
        <taxon>Noctuoidea</taxon>
        <taxon>Noctuidae</taxon>
        <taxon>Heliothinae</taxon>
        <taxon>Heliothis</taxon>
    </lineage>
</organism>
<name>A0A2A4JHE4_HELVI</name>
<evidence type="ECO:0000256" key="1">
    <source>
        <dbReference type="SAM" id="SignalP"/>
    </source>
</evidence>
<protein>
    <recommendedName>
        <fullName evidence="3">Salivary secreted peptide</fullName>
    </recommendedName>
</protein>
<dbReference type="InterPro" id="IPR031734">
    <property type="entry name" value="MBF2"/>
</dbReference>
<reference evidence="2" key="1">
    <citation type="submission" date="2017-09" db="EMBL/GenBank/DDBJ databases">
        <title>Contemporary evolution of a Lepidopteran species, Heliothis virescens, in response to modern agricultural practices.</title>
        <authorList>
            <person name="Fritz M.L."/>
            <person name="Deyonke A.M."/>
            <person name="Papanicolaou A."/>
            <person name="Micinski S."/>
            <person name="Westbrook J."/>
            <person name="Gould F."/>
        </authorList>
    </citation>
    <scope>NUCLEOTIDE SEQUENCE [LARGE SCALE GENOMIC DNA]</scope>
    <source>
        <strain evidence="2">HvINT-</strain>
        <tissue evidence="2">Whole body</tissue>
    </source>
</reference>
<sequence>MKSLLVVMLLVAAATASYIDSETPEVLVTYEEIEGSSVTDVATAVATRRDINIGNVVNSRLLSRTHHVRTGIPGHRHIQDITFRTQNGLRITAIRVIHYGNYQGASAGIRSGGIGGTVLTIRLQSLLHFGYQYRIEIYGR</sequence>
<dbReference type="AlphaFoldDB" id="A0A2A4JHE4"/>
<feature type="chain" id="PRO_5012630366" description="Salivary secreted peptide" evidence="1">
    <location>
        <begin position="17"/>
        <end position="140"/>
    </location>
</feature>
<dbReference type="Pfam" id="PF15868">
    <property type="entry name" value="MBF2"/>
    <property type="match status" value="1"/>
</dbReference>
<comment type="caution">
    <text evidence="2">The sequence shown here is derived from an EMBL/GenBank/DDBJ whole genome shotgun (WGS) entry which is preliminary data.</text>
</comment>